<sequence length="531" mass="57570">MKKKLNRLLCFLTLLVPAATNAQEFDTIIRDGRIVDGSGNPWYVSDIGIIDDRITHIGDLSRAIAGKIIDASGLVVSPGFIDPHTHALRGIFDVPNAESALLQGVTTLTEGNDGSSPFPIDEHFAAIKAKQISPNWGVFVGQGTVRSLVIGAEDRAASSAELLEMKAMVRQAMEQGALGISTGLFYVPGSFTPTEEVIELSKVAAEHKGIYISHMREEAAQLLDSVQETIHIGEQAGIPVQMTHHKVIGVENWGASRESLRMVDEARARGVDITIDQYPYTASQTGITALIPQWAQEGGRDQLLERINSNETRQTIKNEVVFKILYDRGGGDPRNVFISRNSWDPEMAGKNLADLSIERGLLPTPENAADVVFDIIRGGGATAVYHAIGPDDVDLIMQHPATAIGSDGPIGIFGEGTPHPRQYGTFARVLGVFVRERGIITLEEAVRKMSSQTARRLGIHDRGLITEGYFADITIFDADEIIDKATFENPHQYAVGMKYVLVNGEIVVENGQHTGARPGRIINGPGYIGAP</sequence>
<dbReference type="SUPFAM" id="SSF51556">
    <property type="entry name" value="Metallo-dependent hydrolases"/>
    <property type="match status" value="1"/>
</dbReference>
<dbReference type="PANTHER" id="PTHR11647:SF1">
    <property type="entry name" value="COLLAPSIN RESPONSE MEDIATOR PROTEIN"/>
    <property type="match status" value="1"/>
</dbReference>
<evidence type="ECO:0000259" key="2">
    <source>
        <dbReference type="Pfam" id="PF07969"/>
    </source>
</evidence>
<gene>
    <name evidence="3" type="ORF">CNF02_02190</name>
</gene>
<feature type="signal peptide" evidence="1">
    <location>
        <begin position="1"/>
        <end position="22"/>
    </location>
</feature>
<dbReference type="InterPro" id="IPR032466">
    <property type="entry name" value="Metal_Hydrolase"/>
</dbReference>
<dbReference type="Gene3D" id="3.20.20.140">
    <property type="entry name" value="Metal-dependent hydrolases"/>
    <property type="match status" value="1"/>
</dbReference>
<dbReference type="Proteomes" id="UP000219329">
    <property type="component" value="Unassembled WGS sequence"/>
</dbReference>
<evidence type="ECO:0000256" key="1">
    <source>
        <dbReference type="SAM" id="SignalP"/>
    </source>
</evidence>
<dbReference type="Gene3D" id="2.30.40.10">
    <property type="entry name" value="Urease, subunit C, domain 1"/>
    <property type="match status" value="1"/>
</dbReference>
<dbReference type="PANTHER" id="PTHR11647">
    <property type="entry name" value="HYDRANTOINASE/DIHYDROPYRIMIDINASE FAMILY MEMBER"/>
    <property type="match status" value="1"/>
</dbReference>
<feature type="domain" description="Amidohydrolase 3" evidence="2">
    <location>
        <begin position="67"/>
        <end position="508"/>
    </location>
</feature>
<dbReference type="SUPFAM" id="SSF51338">
    <property type="entry name" value="Composite domain of metallo-dependent hydrolases"/>
    <property type="match status" value="1"/>
</dbReference>
<dbReference type="InterPro" id="IPR013108">
    <property type="entry name" value="Amidohydro_3"/>
</dbReference>
<dbReference type="InterPro" id="IPR050378">
    <property type="entry name" value="Metallo-dep_Hydrolases_sf"/>
</dbReference>
<reference evidence="3 4" key="1">
    <citation type="submission" date="2017-08" db="EMBL/GenBank/DDBJ databases">
        <title>Fine stratification of microbial communities through a metagenomic profile of the photic zone.</title>
        <authorList>
            <person name="Haro-Moreno J.M."/>
            <person name="Lopez-Perez M."/>
            <person name="De La Torre J."/>
            <person name="Picazo A."/>
            <person name="Camacho A."/>
            <person name="Rodriguez-Valera F."/>
        </authorList>
    </citation>
    <scope>NUCLEOTIDE SEQUENCE [LARGE SCALE GENOMIC DNA]</scope>
    <source>
        <strain evidence="3">MED-G28</strain>
    </source>
</reference>
<protein>
    <submittedName>
        <fullName evidence="3">N-acyl-D-amino-acid deacylase</fullName>
    </submittedName>
</protein>
<dbReference type="Pfam" id="PF07969">
    <property type="entry name" value="Amidohydro_3"/>
    <property type="match status" value="1"/>
</dbReference>
<dbReference type="GO" id="GO:0016812">
    <property type="term" value="F:hydrolase activity, acting on carbon-nitrogen (but not peptide) bonds, in cyclic amides"/>
    <property type="evidence" value="ECO:0007669"/>
    <property type="project" value="TreeGrafter"/>
</dbReference>
<evidence type="ECO:0000313" key="3">
    <source>
        <dbReference type="EMBL" id="PDH34856.1"/>
    </source>
</evidence>
<keyword evidence="1" id="KW-0732">Signal</keyword>
<evidence type="ECO:0000313" key="4">
    <source>
        <dbReference type="Proteomes" id="UP000219329"/>
    </source>
</evidence>
<dbReference type="EMBL" id="NTJZ01000002">
    <property type="protein sequence ID" value="PDH34856.1"/>
    <property type="molecule type" value="Genomic_DNA"/>
</dbReference>
<dbReference type="GO" id="GO:0005829">
    <property type="term" value="C:cytosol"/>
    <property type="evidence" value="ECO:0007669"/>
    <property type="project" value="TreeGrafter"/>
</dbReference>
<dbReference type="CDD" id="cd01297">
    <property type="entry name" value="D-aminoacylase"/>
    <property type="match status" value="1"/>
</dbReference>
<dbReference type="Gene3D" id="3.30.1490.130">
    <property type="entry name" value="D-aminoacylase. Domain 3"/>
    <property type="match status" value="1"/>
</dbReference>
<dbReference type="InterPro" id="IPR011059">
    <property type="entry name" value="Metal-dep_hydrolase_composite"/>
</dbReference>
<dbReference type="GO" id="GO:0016811">
    <property type="term" value="F:hydrolase activity, acting on carbon-nitrogen (but not peptide) bonds, in linear amides"/>
    <property type="evidence" value="ECO:0007669"/>
    <property type="project" value="InterPro"/>
</dbReference>
<dbReference type="InterPro" id="IPR023100">
    <property type="entry name" value="D-aminoacylase_insert_dom_sf"/>
</dbReference>
<name>A0A2A5WFG5_9GAMM</name>
<proteinExistence type="predicted"/>
<feature type="chain" id="PRO_5013150836" evidence="1">
    <location>
        <begin position="23"/>
        <end position="531"/>
    </location>
</feature>
<dbReference type="AlphaFoldDB" id="A0A2A5WFG5"/>
<accession>A0A2A5WFG5</accession>
<organism evidence="3 4">
    <name type="scientific">OM182 bacterium MED-G28</name>
    <dbReference type="NCBI Taxonomy" id="1986256"/>
    <lineage>
        <taxon>Bacteria</taxon>
        <taxon>Pseudomonadati</taxon>
        <taxon>Pseudomonadota</taxon>
        <taxon>Gammaproteobacteria</taxon>
        <taxon>OMG group</taxon>
        <taxon>OM182 clade</taxon>
    </lineage>
</organism>
<comment type="caution">
    <text evidence="3">The sequence shown here is derived from an EMBL/GenBank/DDBJ whole genome shotgun (WGS) entry which is preliminary data.</text>
</comment>